<gene>
    <name evidence="1" type="ORF">BCR38DRAFT_193555</name>
</gene>
<protein>
    <submittedName>
        <fullName evidence="1">Uncharacterized protein</fullName>
    </submittedName>
</protein>
<dbReference type="EMBL" id="MCFJ01000006">
    <property type="protein sequence ID" value="ORY65231.1"/>
    <property type="molecule type" value="Genomic_DNA"/>
</dbReference>
<accession>A0A1Y2E0Z9</accession>
<name>A0A1Y2E0Z9_9PEZI</name>
<evidence type="ECO:0000313" key="2">
    <source>
        <dbReference type="Proteomes" id="UP000193689"/>
    </source>
</evidence>
<dbReference type="AlphaFoldDB" id="A0A1Y2E0Z9"/>
<comment type="caution">
    <text evidence="1">The sequence shown here is derived from an EMBL/GenBank/DDBJ whole genome shotgun (WGS) entry which is preliminary data.</text>
</comment>
<keyword evidence="2" id="KW-1185">Reference proteome</keyword>
<proteinExistence type="predicted"/>
<reference evidence="1 2" key="1">
    <citation type="submission" date="2016-07" db="EMBL/GenBank/DDBJ databases">
        <title>Pervasive Adenine N6-methylation of Active Genes in Fungi.</title>
        <authorList>
            <consortium name="DOE Joint Genome Institute"/>
            <person name="Mondo S.J."/>
            <person name="Dannebaum R.O."/>
            <person name="Kuo R.C."/>
            <person name="Labutti K."/>
            <person name="Haridas S."/>
            <person name="Kuo A."/>
            <person name="Salamov A."/>
            <person name="Ahrendt S.R."/>
            <person name="Lipzen A."/>
            <person name="Sullivan W."/>
            <person name="Andreopoulos W.B."/>
            <person name="Clum A."/>
            <person name="Lindquist E."/>
            <person name="Daum C."/>
            <person name="Ramamoorthy G.K."/>
            <person name="Gryganskyi A."/>
            <person name="Culley D."/>
            <person name="Magnuson J.K."/>
            <person name="James T.Y."/>
            <person name="O'Malley M.A."/>
            <person name="Stajich J.E."/>
            <person name="Spatafora J.W."/>
            <person name="Visel A."/>
            <person name="Grigoriev I.V."/>
        </authorList>
    </citation>
    <scope>NUCLEOTIDE SEQUENCE [LARGE SCALE GENOMIC DNA]</scope>
    <source>
        <strain evidence="1 2">CBS 129021</strain>
    </source>
</reference>
<evidence type="ECO:0000313" key="1">
    <source>
        <dbReference type="EMBL" id="ORY65231.1"/>
    </source>
</evidence>
<dbReference type="InParanoid" id="A0A1Y2E0Z9"/>
<sequence length="161" mass="18011">MILLSYFVWQLGPAGVSRNSALCSNLVLVMISRQNPLQGLLACNSLHPCLKRLGGRLLPLFPRPHVRYVGSITKKNTRTGILPDDPVLASFCLSPPEPTPARAKHRQQDTVSDRSWRPIVNTQRIRFSWPIFQHAFTHFGAWLSPSPHPLTPLRGPVYSAS</sequence>
<organism evidence="1 2">
    <name type="scientific">Pseudomassariella vexata</name>
    <dbReference type="NCBI Taxonomy" id="1141098"/>
    <lineage>
        <taxon>Eukaryota</taxon>
        <taxon>Fungi</taxon>
        <taxon>Dikarya</taxon>
        <taxon>Ascomycota</taxon>
        <taxon>Pezizomycotina</taxon>
        <taxon>Sordariomycetes</taxon>
        <taxon>Xylariomycetidae</taxon>
        <taxon>Amphisphaeriales</taxon>
        <taxon>Pseudomassariaceae</taxon>
        <taxon>Pseudomassariella</taxon>
    </lineage>
</organism>
<dbReference type="RefSeq" id="XP_040716383.1">
    <property type="nucleotide sequence ID" value="XM_040854030.1"/>
</dbReference>
<dbReference type="GeneID" id="63770242"/>
<dbReference type="Proteomes" id="UP000193689">
    <property type="component" value="Unassembled WGS sequence"/>
</dbReference>